<evidence type="ECO:0000313" key="3">
    <source>
        <dbReference type="Proteomes" id="UP001530400"/>
    </source>
</evidence>
<gene>
    <name evidence="2" type="ORF">ACHAWO_000539</name>
</gene>
<accession>A0ABD3P1M0</accession>
<feature type="region of interest" description="Disordered" evidence="1">
    <location>
        <begin position="99"/>
        <end position="121"/>
    </location>
</feature>
<reference evidence="2 3" key="1">
    <citation type="submission" date="2024-10" db="EMBL/GenBank/DDBJ databases">
        <title>Updated reference genomes for cyclostephanoid diatoms.</title>
        <authorList>
            <person name="Roberts W.R."/>
            <person name="Alverson A.J."/>
        </authorList>
    </citation>
    <scope>NUCLEOTIDE SEQUENCE [LARGE SCALE GENOMIC DNA]</scope>
    <source>
        <strain evidence="2 3">AJA010-31</strain>
    </source>
</reference>
<evidence type="ECO:0000256" key="1">
    <source>
        <dbReference type="SAM" id="MobiDB-lite"/>
    </source>
</evidence>
<feature type="region of interest" description="Disordered" evidence="1">
    <location>
        <begin position="1"/>
        <end position="42"/>
    </location>
</feature>
<organism evidence="2 3">
    <name type="scientific">Cyclotella atomus</name>
    <dbReference type="NCBI Taxonomy" id="382360"/>
    <lineage>
        <taxon>Eukaryota</taxon>
        <taxon>Sar</taxon>
        <taxon>Stramenopiles</taxon>
        <taxon>Ochrophyta</taxon>
        <taxon>Bacillariophyta</taxon>
        <taxon>Coscinodiscophyceae</taxon>
        <taxon>Thalassiosirophycidae</taxon>
        <taxon>Stephanodiscales</taxon>
        <taxon>Stephanodiscaceae</taxon>
        <taxon>Cyclotella</taxon>
    </lineage>
</organism>
<name>A0ABD3P1M0_9STRA</name>
<comment type="caution">
    <text evidence="2">The sequence shown here is derived from an EMBL/GenBank/DDBJ whole genome shotgun (WGS) entry which is preliminary data.</text>
</comment>
<dbReference type="EMBL" id="JALLPJ020000823">
    <property type="protein sequence ID" value="KAL3782035.1"/>
    <property type="molecule type" value="Genomic_DNA"/>
</dbReference>
<protein>
    <submittedName>
        <fullName evidence="2">Uncharacterized protein</fullName>
    </submittedName>
</protein>
<proteinExistence type="predicted"/>
<sequence length="233" mass="26471">MSVIHSAKNLENAREKREAAEQALNAALKEKRDAQKEHDQAKVDLMDAERCYESSKKEAKGHDVPPTQIIAVEECAMSSLSKTSSQKMWEAAEEMLKLARSGGKDAETTEPKKRRGLRSQTVDTYRKRAEGGTTILPSEIVVEGCKCIYVQKELQGAGKHVIYRKNYLVPSEEYDKWSFGLQIQSRYTKELGRFPIELDSSQFQLEDGNVWRLDMQDKMPWSIVIDISSVNPD</sequence>
<feature type="compositionally biased region" description="Basic and acidic residues" evidence="1">
    <location>
        <begin position="28"/>
        <end position="42"/>
    </location>
</feature>
<keyword evidence="3" id="KW-1185">Reference proteome</keyword>
<feature type="compositionally biased region" description="Basic and acidic residues" evidence="1">
    <location>
        <begin position="99"/>
        <end position="111"/>
    </location>
</feature>
<evidence type="ECO:0000313" key="2">
    <source>
        <dbReference type="EMBL" id="KAL3782035.1"/>
    </source>
</evidence>
<feature type="compositionally biased region" description="Basic and acidic residues" evidence="1">
    <location>
        <begin position="11"/>
        <end position="20"/>
    </location>
</feature>
<dbReference type="AlphaFoldDB" id="A0ABD3P1M0"/>
<dbReference type="Proteomes" id="UP001530400">
    <property type="component" value="Unassembled WGS sequence"/>
</dbReference>